<evidence type="ECO:0000259" key="1">
    <source>
        <dbReference type="Pfam" id="PF04937"/>
    </source>
</evidence>
<dbReference type="PANTHER" id="PTHR32344">
    <property type="entry name" value="U1-TYPE DOMAIN-CONTAINING PROTEIN"/>
    <property type="match status" value="1"/>
</dbReference>
<reference evidence="2 3" key="1">
    <citation type="submission" date="2017-10" db="EMBL/GenBank/DDBJ databases">
        <title>Extensive intraspecific genome diversity in a model arbuscular mycorrhizal fungus.</title>
        <authorList>
            <person name="Chen E.C.H."/>
            <person name="Morin E."/>
            <person name="Baudet D."/>
            <person name="Noel J."/>
            <person name="Ndikumana S."/>
            <person name="Charron P."/>
            <person name="St-Onge C."/>
            <person name="Giorgi J."/>
            <person name="Grigoriev I.V."/>
            <person name="Roux C."/>
            <person name="Martin F.M."/>
            <person name="Corradi N."/>
        </authorList>
    </citation>
    <scope>NUCLEOTIDE SEQUENCE [LARGE SCALE GENOMIC DNA]</scope>
    <source>
        <strain evidence="2 3">A1</strain>
    </source>
</reference>
<sequence length="606" mass="71136">MVAPHIRLSQSAEYRENYIVQENKLWCRFCNVEIDHERKNSVDKHIKTLKHLNNKNKNNSNLLIQRTLPSFENTLNEREKINKEIVEAFTYADIPLEKIEKLKPFLLNHCKNAGLITGANQLREKYLPLSYEIALQKLKNDVINKIICLTIDETTDRCGRHAVNILFSFDNKTKLAKTEFLSNVNASSISQFVMNTIHFYNISYENIIFFISDNASYMKLAYSNLSPFLPNLKHNCCLAHILNLIGEAWVNFQKFELVDKLIMNFKSIFTYNSQRKIRWKEHLLQNVKCLVLLTELCDWDPLGYHVFWKNDGLALDKSILTRFNEQVTWFIKNGAEDEQEKAKYLNIRFKAQHHFSVANRILTGENNTSESNPFHNDESATSKQSHYYALRKKQKVDYNINQMSERTYSEEFQMDDQETFTSKEFQVDNQETFTSEVDIFKTPKIEVRTMKSKWTEIEFKYRDDIVNPLLASIFYDVEDALWMKTGEIENESRKRQRNFSKQEDERGKLGDKHDGILYMNINGIKIGVGFVEVVGNAFTSNISDKNDDLEKLLKAMMVSLYYQRVHQSDDENTSQLQSFAILVFGREYHFLGLVANRKCHRNSEKF</sequence>
<dbReference type="VEuPathDB" id="FungiDB:FUN_005828"/>
<dbReference type="VEuPathDB" id="FungiDB:RhiirFUN_008024"/>
<dbReference type="InterPro" id="IPR007021">
    <property type="entry name" value="DUF659"/>
</dbReference>
<reference evidence="2 3" key="2">
    <citation type="submission" date="2017-10" db="EMBL/GenBank/DDBJ databases">
        <title>Genome analyses suggest a sexual origin of heterokaryosis in a supposedly ancient asexual fungus.</title>
        <authorList>
            <person name="Corradi N."/>
            <person name="Sedzielewska K."/>
            <person name="Noel J."/>
            <person name="Charron P."/>
            <person name="Farinelli L."/>
            <person name="Marton T."/>
            <person name="Kruger M."/>
            <person name="Pelin A."/>
            <person name="Brachmann A."/>
            <person name="Corradi N."/>
        </authorList>
    </citation>
    <scope>NUCLEOTIDE SEQUENCE [LARGE SCALE GENOMIC DNA]</scope>
    <source>
        <strain evidence="2 3">A1</strain>
    </source>
</reference>
<dbReference type="InterPro" id="IPR033375">
    <property type="entry name" value="Cggbp1"/>
</dbReference>
<dbReference type="InterPro" id="IPR012337">
    <property type="entry name" value="RNaseH-like_sf"/>
</dbReference>
<name>A0A2N0SLP2_9GLOM</name>
<proteinExistence type="predicted"/>
<gene>
    <name evidence="2" type="ORF">RhiirA1_487597</name>
</gene>
<dbReference type="GO" id="GO:0005634">
    <property type="term" value="C:nucleus"/>
    <property type="evidence" value="ECO:0007669"/>
    <property type="project" value="InterPro"/>
</dbReference>
<protein>
    <recommendedName>
        <fullName evidence="1">DUF659 domain-containing protein</fullName>
    </recommendedName>
</protein>
<dbReference type="PANTHER" id="PTHR32344:SF1">
    <property type="entry name" value="U1-TYPE DOMAIN-CONTAINING PROTEIN"/>
    <property type="match status" value="1"/>
</dbReference>
<evidence type="ECO:0000313" key="3">
    <source>
        <dbReference type="Proteomes" id="UP000232688"/>
    </source>
</evidence>
<dbReference type="Pfam" id="PF04937">
    <property type="entry name" value="DUF659"/>
    <property type="match status" value="1"/>
</dbReference>
<dbReference type="SUPFAM" id="SSF53098">
    <property type="entry name" value="Ribonuclease H-like"/>
    <property type="match status" value="1"/>
</dbReference>
<dbReference type="VEuPathDB" id="FungiDB:RhiirA1_487597"/>
<dbReference type="GO" id="GO:0006357">
    <property type="term" value="P:regulation of transcription by RNA polymerase II"/>
    <property type="evidence" value="ECO:0007669"/>
    <property type="project" value="InterPro"/>
</dbReference>
<evidence type="ECO:0000313" key="2">
    <source>
        <dbReference type="EMBL" id="PKC76492.1"/>
    </source>
</evidence>
<dbReference type="VEuPathDB" id="FungiDB:FUN_005827"/>
<dbReference type="AlphaFoldDB" id="A0A2N0SLP2"/>
<feature type="domain" description="DUF659" evidence="1">
    <location>
        <begin position="121"/>
        <end position="268"/>
    </location>
</feature>
<organism evidence="2 3">
    <name type="scientific">Rhizophagus irregularis</name>
    <dbReference type="NCBI Taxonomy" id="588596"/>
    <lineage>
        <taxon>Eukaryota</taxon>
        <taxon>Fungi</taxon>
        <taxon>Fungi incertae sedis</taxon>
        <taxon>Mucoromycota</taxon>
        <taxon>Glomeromycotina</taxon>
        <taxon>Glomeromycetes</taxon>
        <taxon>Glomerales</taxon>
        <taxon>Glomeraceae</taxon>
        <taxon>Rhizophagus</taxon>
    </lineage>
</organism>
<dbReference type="VEuPathDB" id="FungiDB:RhiirFUN_005523"/>
<dbReference type="VEuPathDB" id="FungiDB:FUN_009224"/>
<dbReference type="EMBL" id="LLXH01000001">
    <property type="protein sequence ID" value="PKC76492.1"/>
    <property type="molecule type" value="Genomic_DNA"/>
</dbReference>
<accession>A0A2N0SLP2</accession>
<dbReference type="GO" id="GO:0003690">
    <property type="term" value="F:double-stranded DNA binding"/>
    <property type="evidence" value="ECO:0007669"/>
    <property type="project" value="InterPro"/>
</dbReference>
<comment type="caution">
    <text evidence="2">The sequence shown here is derived from an EMBL/GenBank/DDBJ whole genome shotgun (WGS) entry which is preliminary data.</text>
</comment>
<dbReference type="Proteomes" id="UP000232688">
    <property type="component" value="Unassembled WGS sequence"/>
</dbReference>